<name>A0A382JB86_9ZZZZ</name>
<protein>
    <submittedName>
        <fullName evidence="1">Uncharacterized protein</fullName>
    </submittedName>
</protein>
<dbReference type="AlphaFoldDB" id="A0A382JB86"/>
<dbReference type="EMBL" id="UINC01073054">
    <property type="protein sequence ID" value="SVC09146.1"/>
    <property type="molecule type" value="Genomic_DNA"/>
</dbReference>
<proteinExistence type="predicted"/>
<evidence type="ECO:0000313" key="1">
    <source>
        <dbReference type="EMBL" id="SVC09146.1"/>
    </source>
</evidence>
<sequence length="43" mass="5121">MGVKLGFQWDFFTTMEVIELGYLFLYEKINLRMLCGMFSFTLS</sequence>
<reference evidence="1" key="1">
    <citation type="submission" date="2018-05" db="EMBL/GenBank/DDBJ databases">
        <authorList>
            <person name="Lanie J.A."/>
            <person name="Ng W.-L."/>
            <person name="Kazmierczak K.M."/>
            <person name="Andrzejewski T.M."/>
            <person name="Davidsen T.M."/>
            <person name="Wayne K.J."/>
            <person name="Tettelin H."/>
            <person name="Glass J.I."/>
            <person name="Rusch D."/>
            <person name="Podicherti R."/>
            <person name="Tsui H.-C.T."/>
            <person name="Winkler M.E."/>
        </authorList>
    </citation>
    <scope>NUCLEOTIDE SEQUENCE</scope>
</reference>
<gene>
    <name evidence="1" type="ORF">METZ01_LOCUS262000</name>
</gene>
<organism evidence="1">
    <name type="scientific">marine metagenome</name>
    <dbReference type="NCBI Taxonomy" id="408172"/>
    <lineage>
        <taxon>unclassified sequences</taxon>
        <taxon>metagenomes</taxon>
        <taxon>ecological metagenomes</taxon>
    </lineage>
</organism>
<accession>A0A382JB86</accession>